<accession>A0ABT9QNW8</accession>
<evidence type="ECO:0000313" key="1">
    <source>
        <dbReference type="EMBL" id="MDP9847614.1"/>
    </source>
</evidence>
<dbReference type="EMBL" id="JAUSQU010000001">
    <property type="protein sequence ID" value="MDP9847614.1"/>
    <property type="molecule type" value="Genomic_DNA"/>
</dbReference>
<keyword evidence="2" id="KW-1185">Reference proteome</keyword>
<evidence type="ECO:0000313" key="2">
    <source>
        <dbReference type="Proteomes" id="UP001225356"/>
    </source>
</evidence>
<reference evidence="1 2" key="1">
    <citation type="submission" date="2023-07" db="EMBL/GenBank/DDBJ databases">
        <title>Sequencing the genomes of 1000 actinobacteria strains.</title>
        <authorList>
            <person name="Klenk H.-P."/>
        </authorList>
    </citation>
    <scope>NUCLEOTIDE SEQUENCE [LARGE SCALE GENOMIC DNA]</scope>
    <source>
        <strain evidence="1 2">DSM 46740</strain>
    </source>
</reference>
<name>A0ABT9QNW8_9ACTN</name>
<dbReference type="Pfam" id="PF19817">
    <property type="entry name" value="DUF6300"/>
    <property type="match status" value="1"/>
</dbReference>
<dbReference type="InterPro" id="IPR046267">
    <property type="entry name" value="DUF6300"/>
</dbReference>
<comment type="caution">
    <text evidence="1">The sequence shown here is derived from an EMBL/GenBank/DDBJ whole genome shotgun (WGS) entry which is preliminary data.</text>
</comment>
<proteinExistence type="predicted"/>
<organism evidence="1 2">
    <name type="scientific">Streptosporangium lutulentum</name>
    <dbReference type="NCBI Taxonomy" id="1461250"/>
    <lineage>
        <taxon>Bacteria</taxon>
        <taxon>Bacillati</taxon>
        <taxon>Actinomycetota</taxon>
        <taxon>Actinomycetes</taxon>
        <taxon>Streptosporangiales</taxon>
        <taxon>Streptosporangiaceae</taxon>
        <taxon>Streptosporangium</taxon>
    </lineage>
</organism>
<dbReference type="Proteomes" id="UP001225356">
    <property type="component" value="Unassembled WGS sequence"/>
</dbReference>
<sequence>MSARVSYGWTNSRGIDVRGWNHVTLCAGCDADAPHAAPLITWFHVHGSVVGDNCEEFVVLLTDWAEHVRVPELDQAALEEEIDAWRCGEL</sequence>
<gene>
    <name evidence="1" type="ORF">J2853_006825</name>
</gene>
<protein>
    <submittedName>
        <fullName evidence="1">Uncharacterized protein</fullName>
    </submittedName>
</protein>